<protein>
    <recommendedName>
        <fullName evidence="4">Glycosyltransferase RgtA/B/C/D-like domain-containing protein</fullName>
    </recommendedName>
</protein>
<sequence>MRIAAELTALWLVYGLACWFVGRVAGFALGSLGLRFATRPTPESHALAAFAGTGLLCTLFGAASYLGLSGRPAAVAAAAGCAALAGVAFYRGARGLVRVSKIQDLLLLGLAVGCGGGLSLTPSYVGGGPALVGDENAYIDVADYLQDHAFGDAVVLDPAHPNTARSQLFQKVGHRMAPTFFHALVTAAHPHRTALDTYPPVVAWGYTLNVLGIFLAARWAAGASRAAAAGGALVAAVVFSPLYTAVLIGFMHQLYGTGWMLVTLAVAARSVASPPHLRAGAPVVGSSAALWLVSYSEMAPVIVAVLGGWVVAFAVRYRSIGRWRGLANAVVVGGMFFLMFGGHELTRLPRRLPYVHQVLGWHVELTSTQFFGLAIGGAELGTAGTIEFSRPATVAFGLLFAAGGWVLVRNGRVVALTALAAFAALTLYFKLYSLDPWTGRVGHTWHLYKIACWVYPLVAAVEAAGLGYLLGGARRSRLAAVAVAVLAAAWAGPYHLKSAEWSAKCAAYYCKTEAPLRDARRLRRVLADEPGKQIYLMNDEPGTWRRNIGSILFNGRTFANDWRRSVGMFSLDANFYEPRPLPAAGEMLVVTQFPPADVPVRRLPCGYAVVPADRPFLCSQMNNPQGIDVGPDGSPMAHLSLKPATIAAWAPADGTYIFSGHIYPGPALEAGLPPRVVITIDDRDTVATAKEDYSFSAPVVLKCGENIIAFRSAFPPRAGWPVGSDPREMIVRFLHPQLRSQ</sequence>
<feature type="transmembrane region" description="Helical" evidence="1">
    <location>
        <begin position="105"/>
        <end position="125"/>
    </location>
</feature>
<dbReference type="AlphaFoldDB" id="A0A225DZA4"/>
<keyword evidence="1" id="KW-0812">Transmembrane</keyword>
<keyword evidence="1" id="KW-1133">Transmembrane helix</keyword>
<feature type="transmembrane region" description="Helical" evidence="1">
    <location>
        <begin position="478"/>
        <end position="496"/>
    </location>
</feature>
<reference evidence="3" key="1">
    <citation type="submission" date="2017-06" db="EMBL/GenBank/DDBJ databases">
        <title>Genome analysis of Fimbriiglobus ruber SP5, the first member of the order Planctomycetales with confirmed chitinolytic capability.</title>
        <authorList>
            <person name="Ravin N.V."/>
            <person name="Rakitin A.L."/>
            <person name="Ivanova A.A."/>
            <person name="Beletsky A.V."/>
            <person name="Kulichevskaya I.S."/>
            <person name="Mardanov A.V."/>
            <person name="Dedysh S.N."/>
        </authorList>
    </citation>
    <scope>NUCLEOTIDE SEQUENCE [LARGE SCALE GENOMIC DNA]</scope>
    <source>
        <strain evidence="3">SP5</strain>
    </source>
</reference>
<organism evidence="2 3">
    <name type="scientific">Fimbriiglobus ruber</name>
    <dbReference type="NCBI Taxonomy" id="1908690"/>
    <lineage>
        <taxon>Bacteria</taxon>
        <taxon>Pseudomonadati</taxon>
        <taxon>Planctomycetota</taxon>
        <taxon>Planctomycetia</taxon>
        <taxon>Gemmatales</taxon>
        <taxon>Gemmataceae</taxon>
        <taxon>Fimbriiglobus</taxon>
    </lineage>
</organism>
<evidence type="ECO:0008006" key="4">
    <source>
        <dbReference type="Google" id="ProtNLM"/>
    </source>
</evidence>
<feature type="transmembrane region" description="Helical" evidence="1">
    <location>
        <begin position="12"/>
        <end position="34"/>
    </location>
</feature>
<feature type="transmembrane region" description="Helical" evidence="1">
    <location>
        <begin position="388"/>
        <end position="408"/>
    </location>
</feature>
<feature type="transmembrane region" description="Helical" evidence="1">
    <location>
        <begin position="46"/>
        <end position="67"/>
    </location>
</feature>
<feature type="transmembrane region" description="Helical" evidence="1">
    <location>
        <begin position="325"/>
        <end position="343"/>
    </location>
</feature>
<dbReference type="RefSeq" id="WP_088251558.1">
    <property type="nucleotide sequence ID" value="NZ_NIDE01000001.1"/>
</dbReference>
<dbReference type="Proteomes" id="UP000214646">
    <property type="component" value="Unassembled WGS sequence"/>
</dbReference>
<evidence type="ECO:0000256" key="1">
    <source>
        <dbReference type="SAM" id="Phobius"/>
    </source>
</evidence>
<feature type="transmembrane region" description="Helical" evidence="1">
    <location>
        <begin position="453"/>
        <end position="471"/>
    </location>
</feature>
<proteinExistence type="predicted"/>
<dbReference type="EMBL" id="NIDE01000001">
    <property type="protein sequence ID" value="OWK46313.1"/>
    <property type="molecule type" value="Genomic_DNA"/>
</dbReference>
<feature type="transmembrane region" description="Helical" evidence="1">
    <location>
        <begin position="288"/>
        <end position="313"/>
    </location>
</feature>
<keyword evidence="1" id="KW-0472">Membrane</keyword>
<comment type="caution">
    <text evidence="2">The sequence shown here is derived from an EMBL/GenBank/DDBJ whole genome shotgun (WGS) entry which is preliminary data.</text>
</comment>
<evidence type="ECO:0000313" key="3">
    <source>
        <dbReference type="Proteomes" id="UP000214646"/>
    </source>
</evidence>
<feature type="transmembrane region" description="Helical" evidence="1">
    <location>
        <begin position="413"/>
        <end position="433"/>
    </location>
</feature>
<evidence type="ECO:0000313" key="2">
    <source>
        <dbReference type="EMBL" id="OWK46313.1"/>
    </source>
</evidence>
<keyword evidence="3" id="KW-1185">Reference proteome</keyword>
<feature type="transmembrane region" description="Helical" evidence="1">
    <location>
        <begin position="73"/>
        <end position="93"/>
    </location>
</feature>
<name>A0A225DZA4_9BACT</name>
<feature type="transmembrane region" description="Helical" evidence="1">
    <location>
        <begin position="233"/>
        <end position="255"/>
    </location>
</feature>
<accession>A0A225DZA4</accession>
<gene>
    <name evidence="2" type="ORF">FRUB_00012</name>
</gene>
<feature type="transmembrane region" description="Helical" evidence="1">
    <location>
        <begin position="201"/>
        <end position="221"/>
    </location>
</feature>